<evidence type="ECO:0000256" key="2">
    <source>
        <dbReference type="PROSITE-ProRule" id="PRU00168"/>
    </source>
</evidence>
<proteinExistence type="predicted"/>
<feature type="domain" description="N-terminal Ras-GEF" evidence="4">
    <location>
        <begin position="44"/>
        <end position="173"/>
    </location>
</feature>
<dbReference type="WBParaSite" id="PgR037_g012_t02">
    <property type="protein sequence ID" value="PgR037_g012_t02"/>
    <property type="gene ID" value="PgR037_g012"/>
</dbReference>
<dbReference type="WBParaSite" id="PgR037_g012_t05">
    <property type="protein sequence ID" value="PgR037_g012_t05"/>
    <property type="gene ID" value="PgR037_g012"/>
</dbReference>
<dbReference type="PANTHER" id="PTHR23113">
    <property type="entry name" value="GUANINE NUCLEOTIDE EXCHANGE FACTOR"/>
    <property type="match status" value="1"/>
</dbReference>
<dbReference type="GO" id="GO:0005085">
    <property type="term" value="F:guanyl-nucleotide exchange factor activity"/>
    <property type="evidence" value="ECO:0007669"/>
    <property type="project" value="UniProtKB-KW"/>
</dbReference>
<evidence type="ECO:0000313" key="6">
    <source>
        <dbReference type="WBParaSite" id="PgR037_g012_t01"/>
    </source>
</evidence>
<dbReference type="InterPro" id="IPR023578">
    <property type="entry name" value="Ras_GEF_dom_sf"/>
</dbReference>
<dbReference type="AlphaFoldDB" id="A0A915BER7"/>
<dbReference type="WBParaSite" id="PgR037_g012_t01">
    <property type="protein sequence ID" value="PgR037_g012_t01"/>
    <property type="gene ID" value="PgR037_g012"/>
</dbReference>
<dbReference type="PROSITE" id="PS50009">
    <property type="entry name" value="RASGEF_CAT"/>
    <property type="match status" value="1"/>
</dbReference>
<dbReference type="InterPro" id="IPR001895">
    <property type="entry name" value="RASGEF_cat_dom"/>
</dbReference>
<dbReference type="Gene3D" id="1.20.870.10">
    <property type="entry name" value="Son of sevenless (SoS) protein Chain: S domain 1"/>
    <property type="match status" value="1"/>
</dbReference>
<dbReference type="Pfam" id="PF00617">
    <property type="entry name" value="RasGEF"/>
    <property type="match status" value="1"/>
</dbReference>
<dbReference type="Gene3D" id="1.10.840.10">
    <property type="entry name" value="Ras guanine-nucleotide exchange factors catalytic domain"/>
    <property type="match status" value="1"/>
</dbReference>
<dbReference type="InterPro" id="IPR008937">
    <property type="entry name" value="Ras-like_GEF"/>
</dbReference>
<dbReference type="SMART" id="SM00229">
    <property type="entry name" value="RasGEFN"/>
    <property type="match status" value="1"/>
</dbReference>
<dbReference type="Proteomes" id="UP000887569">
    <property type="component" value="Unplaced"/>
</dbReference>
<reference evidence="6 7" key="1">
    <citation type="submission" date="2022-11" db="UniProtKB">
        <authorList>
            <consortium name="WormBaseParasite"/>
        </authorList>
    </citation>
    <scope>IDENTIFICATION</scope>
</reference>
<evidence type="ECO:0000313" key="5">
    <source>
        <dbReference type="Proteomes" id="UP000887569"/>
    </source>
</evidence>
<evidence type="ECO:0000259" key="4">
    <source>
        <dbReference type="PROSITE" id="PS50212"/>
    </source>
</evidence>
<protein>
    <submittedName>
        <fullName evidence="6 7">Ras-GEF domain-containing protein</fullName>
    </submittedName>
</protein>
<keyword evidence="5" id="KW-1185">Reference proteome</keyword>
<dbReference type="InterPro" id="IPR036964">
    <property type="entry name" value="RASGEF_cat_dom_sf"/>
</dbReference>
<evidence type="ECO:0000256" key="1">
    <source>
        <dbReference type="ARBA" id="ARBA00022658"/>
    </source>
</evidence>
<evidence type="ECO:0000259" key="3">
    <source>
        <dbReference type="PROSITE" id="PS50009"/>
    </source>
</evidence>
<dbReference type="PROSITE" id="PS50212">
    <property type="entry name" value="RASGEF_NTER"/>
    <property type="match status" value="1"/>
</dbReference>
<sequence>MIVPLYNGHPANENNNTIELTKGRDCDNAVGYHTFQQNDIVYDEDGAVVSGSAEALIRRLIPTHDYCPDRSYIFTLLLNIRTFVAPSELLHKVLQHCMFEQNATGENFTKEGRTRMFANIFKLCSEWAQNMPYDFRDESMRQRLGELLGMCSVDERSELLTERLLADLQHTLNRLDRYERAVANLSPNNNEKLTQCENLNGLCELCPNPSELAQQLTQIELERLCMIGPDEIVYSLLKDSFDTTGKVRFRQCNDCHSLCLSRQFRIRENVASHSGASTSGNIGHYVKWFNQLTVLVASEVLRHSKKQYRVRVIEYFIDVAKECINVGNFNSVMAIVAGLSLPPIARLKKTWLRVDKSKLQILQHQLDPSANFTSYRATLKAAIWRSEGAKNDAEMIIIPFFGLLLKDMFLLHNRCIRLLPNGHLNFASFAQFGEQMVNFISWKKRRCPFKRNSSVLQYLLLANTFGESDLMKMSYECEMADQSSEREQYRKLKCEK</sequence>
<organism evidence="5 8">
    <name type="scientific">Parascaris univalens</name>
    <name type="common">Nematode worm</name>
    <dbReference type="NCBI Taxonomy" id="6257"/>
    <lineage>
        <taxon>Eukaryota</taxon>
        <taxon>Metazoa</taxon>
        <taxon>Ecdysozoa</taxon>
        <taxon>Nematoda</taxon>
        <taxon>Chromadorea</taxon>
        <taxon>Rhabditida</taxon>
        <taxon>Spirurina</taxon>
        <taxon>Ascaridomorpha</taxon>
        <taxon>Ascaridoidea</taxon>
        <taxon>Ascarididae</taxon>
        <taxon>Parascaris</taxon>
    </lineage>
</organism>
<dbReference type="GO" id="GO:0005886">
    <property type="term" value="C:plasma membrane"/>
    <property type="evidence" value="ECO:0007669"/>
    <property type="project" value="TreeGrafter"/>
</dbReference>
<feature type="domain" description="Ras-GEF" evidence="3">
    <location>
        <begin position="208"/>
        <end position="480"/>
    </location>
</feature>
<evidence type="ECO:0000313" key="7">
    <source>
        <dbReference type="WBParaSite" id="PgR037_g012_t02"/>
    </source>
</evidence>
<dbReference type="InterPro" id="IPR000651">
    <property type="entry name" value="Ras-like_Gua-exchang_fac_N"/>
</dbReference>
<evidence type="ECO:0000313" key="8">
    <source>
        <dbReference type="WBParaSite" id="PgR037_g012_t05"/>
    </source>
</evidence>
<dbReference type="CDD" id="cd06224">
    <property type="entry name" value="REM"/>
    <property type="match status" value="1"/>
</dbReference>
<keyword evidence="1 2" id="KW-0344">Guanine-nucleotide releasing factor</keyword>
<dbReference type="PANTHER" id="PTHR23113:SF356">
    <property type="entry name" value="FI05912P-RELATED"/>
    <property type="match status" value="1"/>
</dbReference>
<accession>A0A915BER7</accession>
<dbReference type="SUPFAM" id="SSF48366">
    <property type="entry name" value="Ras GEF"/>
    <property type="match status" value="1"/>
</dbReference>
<dbReference type="Pfam" id="PF00618">
    <property type="entry name" value="RasGEF_N"/>
    <property type="match status" value="1"/>
</dbReference>
<dbReference type="SMART" id="SM00147">
    <property type="entry name" value="RasGEF"/>
    <property type="match status" value="1"/>
</dbReference>
<dbReference type="GO" id="GO:0007265">
    <property type="term" value="P:Ras protein signal transduction"/>
    <property type="evidence" value="ECO:0007669"/>
    <property type="project" value="TreeGrafter"/>
</dbReference>
<name>A0A915BER7_PARUN</name>